<feature type="transmembrane region" description="Helical" evidence="1">
    <location>
        <begin position="12"/>
        <end position="28"/>
    </location>
</feature>
<keyword evidence="1" id="KW-0812">Transmembrane</keyword>
<proteinExistence type="predicted"/>
<feature type="transmembrane region" description="Helical" evidence="1">
    <location>
        <begin position="34"/>
        <end position="50"/>
    </location>
</feature>
<protein>
    <submittedName>
        <fullName evidence="2">Uncharacterized protein</fullName>
    </submittedName>
</protein>
<gene>
    <name evidence="2" type="ORF">OZ415_06545</name>
</gene>
<accession>A0AA47G9X5</accession>
<dbReference type="RefSeq" id="WP_059135050.1">
    <property type="nucleotide sequence ID" value="NZ_CP114063.1"/>
</dbReference>
<dbReference type="AlphaFoldDB" id="A0AA47G9X5"/>
<feature type="transmembrane region" description="Helical" evidence="1">
    <location>
        <begin position="62"/>
        <end position="83"/>
    </location>
</feature>
<keyword evidence="1" id="KW-0472">Membrane</keyword>
<evidence type="ECO:0000256" key="1">
    <source>
        <dbReference type="SAM" id="Phobius"/>
    </source>
</evidence>
<sequence>MIVEKFVKNSIWVALLIYIGVVFIFPDNRALEDAIHRLFTVTILINAFFIDREEDAIYNHTISKILIGILLVFFIATAIFAPYNQQLNKISAIALFTVILTMLIIYYIRKYLIKRT</sequence>
<name>A0AA47G9X5_9LACT</name>
<reference evidence="2" key="1">
    <citation type="submission" date="2022-12" db="EMBL/GenBank/DDBJ databases">
        <title>Whole genome sequence analysis of a duck derived balloon bacteium Aerococcus urinaeequi henan2020.</title>
        <authorList>
            <person name="Zhang H."/>
            <person name="Qiao H.X."/>
            <person name="Bian C.Z."/>
            <person name="Shu J.C."/>
        </authorList>
    </citation>
    <scope>NUCLEOTIDE SEQUENCE</scope>
    <source>
        <strain evidence="2">2020-HN-1</strain>
    </source>
</reference>
<evidence type="ECO:0000313" key="3">
    <source>
        <dbReference type="Proteomes" id="UP001164714"/>
    </source>
</evidence>
<organism evidence="2 3">
    <name type="scientific">Aerococcus urinaeequi</name>
    <dbReference type="NCBI Taxonomy" id="51665"/>
    <lineage>
        <taxon>Bacteria</taxon>
        <taxon>Bacillati</taxon>
        <taxon>Bacillota</taxon>
        <taxon>Bacilli</taxon>
        <taxon>Lactobacillales</taxon>
        <taxon>Aerococcaceae</taxon>
        <taxon>Aerococcus</taxon>
    </lineage>
</organism>
<keyword evidence="1" id="KW-1133">Transmembrane helix</keyword>
<dbReference type="EMBL" id="CP114063">
    <property type="protein sequence ID" value="WAT23918.1"/>
    <property type="molecule type" value="Genomic_DNA"/>
</dbReference>
<feature type="transmembrane region" description="Helical" evidence="1">
    <location>
        <begin position="89"/>
        <end position="108"/>
    </location>
</feature>
<evidence type="ECO:0000313" key="2">
    <source>
        <dbReference type="EMBL" id="WAT23918.1"/>
    </source>
</evidence>
<dbReference type="Proteomes" id="UP001164714">
    <property type="component" value="Chromosome"/>
</dbReference>